<evidence type="ECO:0008006" key="3">
    <source>
        <dbReference type="Google" id="ProtNLM"/>
    </source>
</evidence>
<protein>
    <recommendedName>
        <fullName evidence="3">Phage protein</fullName>
    </recommendedName>
</protein>
<dbReference type="AlphaFoldDB" id="A0ABC9SQR3"/>
<evidence type="ECO:0000313" key="1">
    <source>
        <dbReference type="EMBL" id="EOQ57838.1"/>
    </source>
</evidence>
<proteinExistence type="predicted"/>
<accession>A0ABC9SQR3</accession>
<evidence type="ECO:0000313" key="2">
    <source>
        <dbReference type="Proteomes" id="UP000014060"/>
    </source>
</evidence>
<dbReference type="RefSeq" id="WP_000036932.1">
    <property type="nucleotide sequence ID" value="NZ_KB976014.1"/>
</dbReference>
<sequence length="145" mass="16457">MSKIYIAVHKETKQLLEGARGQAAYKRRESIGRSMGQSGHKKGTYDIIEVDAAKLIEKAFNTQEFKIEVIHSTNWNDEAFVEMNMPKGCEDISIGSLSEYPEDASLGRDLSFVYSIPTMMKRAYEAGVRGDVFVETHRDEEEDEE</sequence>
<comment type="caution">
    <text evidence="1">The sequence shown here is derived from an EMBL/GenBank/DDBJ whole genome shotgun (WGS) entry which is preliminary data.</text>
</comment>
<reference evidence="1 2" key="1">
    <citation type="submission" date="2013-01" db="EMBL/GenBank/DDBJ databases">
        <title>The Genome Sequence of Bacillus cereus TIAC219.</title>
        <authorList>
            <consortium name="The Broad Institute Genome Sequencing Platform"/>
            <consortium name="The Broad Institute Genome Sequencing Center for Infectious Disease"/>
            <person name="Feldgarden M."/>
            <person name="Van der Auwera G.A."/>
            <person name="Mahillon J."/>
            <person name="Duprez V."/>
            <person name="Timmery S."/>
            <person name="Mattelet C."/>
            <person name="Dierick K."/>
            <person name="Sun M."/>
            <person name="Yu Z."/>
            <person name="Zhu L."/>
            <person name="Hu X."/>
            <person name="Shank E.B."/>
            <person name="Swiecicka I."/>
            <person name="Hansen B.M."/>
            <person name="Andrup L."/>
            <person name="Walker B."/>
            <person name="Young S.K."/>
            <person name="Zeng Q."/>
            <person name="Gargeya S."/>
            <person name="Fitzgerald M."/>
            <person name="Haas B."/>
            <person name="Abouelleil A."/>
            <person name="Alvarado L."/>
            <person name="Arachchi H.M."/>
            <person name="Berlin A.M."/>
            <person name="Chapman S.B."/>
            <person name="Dewar J."/>
            <person name="Goldberg J."/>
            <person name="Griggs A."/>
            <person name="Gujja S."/>
            <person name="Hansen M."/>
            <person name="Howarth C."/>
            <person name="Imamovic A."/>
            <person name="Larimer J."/>
            <person name="McCowan C."/>
            <person name="Murphy C."/>
            <person name="Neiman D."/>
            <person name="Pearson M."/>
            <person name="Priest M."/>
            <person name="Roberts A."/>
            <person name="Saif S."/>
            <person name="Shea T."/>
            <person name="Sisk P."/>
            <person name="Sykes S."/>
            <person name="Wortman J."/>
            <person name="Nusbaum C."/>
            <person name="Birren B."/>
        </authorList>
    </citation>
    <scope>NUCLEOTIDE SEQUENCE [LARGE SCALE GENOMIC DNA]</scope>
    <source>
        <strain evidence="1 2">TIAC219</strain>
    </source>
</reference>
<name>A0ABC9SQR3_BACCE</name>
<dbReference type="EMBL" id="AHCJ01000083">
    <property type="protein sequence ID" value="EOQ57838.1"/>
    <property type="molecule type" value="Genomic_DNA"/>
</dbReference>
<dbReference type="Proteomes" id="UP000014060">
    <property type="component" value="Unassembled WGS sequence"/>
</dbReference>
<organism evidence="1 2">
    <name type="scientific">Bacillus cereus TIAC219</name>
    <dbReference type="NCBI Taxonomy" id="718222"/>
    <lineage>
        <taxon>Bacteria</taxon>
        <taxon>Bacillati</taxon>
        <taxon>Bacillota</taxon>
        <taxon>Bacilli</taxon>
        <taxon>Bacillales</taxon>
        <taxon>Bacillaceae</taxon>
        <taxon>Bacillus</taxon>
        <taxon>Bacillus cereus group</taxon>
    </lineage>
</organism>
<gene>
    <name evidence="1" type="ORF">IAY_06248</name>
</gene>